<dbReference type="Gene3D" id="2.60.40.1110">
    <property type="match status" value="1"/>
</dbReference>
<dbReference type="InterPro" id="IPR000387">
    <property type="entry name" value="Tyr_Pase_dom"/>
</dbReference>
<keyword evidence="6" id="KW-1185">Reference proteome</keyword>
<evidence type="ECO:0000259" key="2">
    <source>
        <dbReference type="PROSITE" id="PS50056"/>
    </source>
</evidence>
<name>A0D1V5_PARTE</name>
<evidence type="ECO:0000256" key="1">
    <source>
        <dbReference type="ARBA" id="ARBA00022801"/>
    </source>
</evidence>
<dbReference type="GeneID" id="5030204"/>
<dbReference type="PROSITE" id="PS51182">
    <property type="entry name" value="C2_TENSIN"/>
    <property type="match status" value="1"/>
</dbReference>
<evidence type="ECO:0000259" key="4">
    <source>
        <dbReference type="PROSITE" id="PS51182"/>
    </source>
</evidence>
<dbReference type="InterPro" id="IPR029021">
    <property type="entry name" value="Prot-tyrosine_phosphatase-like"/>
</dbReference>
<dbReference type="InterPro" id="IPR016130">
    <property type="entry name" value="Tyr_Pase_AS"/>
</dbReference>
<dbReference type="CDD" id="cd14497">
    <property type="entry name" value="PTP_PTEN-like"/>
    <property type="match status" value="1"/>
</dbReference>
<dbReference type="Pfam" id="PF22785">
    <property type="entry name" value="Tc-R-P"/>
    <property type="match status" value="1"/>
</dbReference>
<accession>A0D1V5</accession>
<sequence length="412" mass="47867">MNIKSNKTNHKNKKPAQNAITSDSLDITYICPRILAMSFPGDGNPAYINKIDNVAQYLQQRHHNDYQIYNLSGIQYDHTKFKGRIYTFPWEEKSAPNLGYLFMLCKHIDDFLSSKLSNVVAVHCINGIGRTGTAICCYLLYSGRFSNAEEALFYYDKQKHLKGGGITMPSQIRYVQYFEKILFQRHIHPPIKYLTSIVIHGIPDIQDKQCKPFLEIYTYENSCKTLKYTDKLEYKDQKKAKDLLLKDIELIRINIGKPFLAIGDIMIKFNHNGQFEVEPMFRVSFNTAFVEDNKLAFRNEDLDPSKLQKDDRFPADLNVEIQFKEFCKCTNEIQFNQRCKSCSNLSKQLCPDWELIQNILNDYTKHSLEESQILLFGDAAFDNLNQVKYQTWILVQGGRAQSDIIKDVDDDF</sequence>
<dbReference type="PROSITE" id="PS00383">
    <property type="entry name" value="TYR_PHOSPHATASE_1"/>
    <property type="match status" value="1"/>
</dbReference>
<keyword evidence="1" id="KW-0378">Hydrolase</keyword>
<dbReference type="eggNOG" id="KOG2283">
    <property type="taxonomic scope" value="Eukaryota"/>
</dbReference>
<dbReference type="PROSITE" id="PS51181">
    <property type="entry name" value="PPASE_TENSIN"/>
    <property type="match status" value="1"/>
</dbReference>
<reference evidence="5 6" key="1">
    <citation type="journal article" date="2006" name="Nature">
        <title>Global trends of whole-genome duplications revealed by the ciliate Paramecium tetraurelia.</title>
        <authorList>
            <consortium name="Genoscope"/>
            <person name="Aury J.-M."/>
            <person name="Jaillon O."/>
            <person name="Duret L."/>
            <person name="Noel B."/>
            <person name="Jubin C."/>
            <person name="Porcel B.M."/>
            <person name="Segurens B."/>
            <person name="Daubin V."/>
            <person name="Anthouard V."/>
            <person name="Aiach N."/>
            <person name="Arnaiz O."/>
            <person name="Billaut A."/>
            <person name="Beisson J."/>
            <person name="Blanc I."/>
            <person name="Bouhouche K."/>
            <person name="Camara F."/>
            <person name="Duharcourt S."/>
            <person name="Guigo R."/>
            <person name="Gogendeau D."/>
            <person name="Katinka M."/>
            <person name="Keller A.-M."/>
            <person name="Kissmehl R."/>
            <person name="Klotz C."/>
            <person name="Koll F."/>
            <person name="Le Moue A."/>
            <person name="Lepere C."/>
            <person name="Malinsky S."/>
            <person name="Nowacki M."/>
            <person name="Nowak J.K."/>
            <person name="Plattner H."/>
            <person name="Poulain J."/>
            <person name="Ruiz F."/>
            <person name="Serrano V."/>
            <person name="Zagulski M."/>
            <person name="Dessen P."/>
            <person name="Betermier M."/>
            <person name="Weissenbach J."/>
            <person name="Scarpelli C."/>
            <person name="Schachter V."/>
            <person name="Sperling L."/>
            <person name="Meyer E."/>
            <person name="Cohen J."/>
            <person name="Wincker P."/>
        </authorList>
    </citation>
    <scope>NUCLEOTIDE SEQUENCE [LARGE SCALE GENOMIC DNA]</scope>
    <source>
        <strain evidence="5 6">Stock d4-2</strain>
    </source>
</reference>
<dbReference type="InParanoid" id="A0D1V5"/>
<dbReference type="InterPro" id="IPR029023">
    <property type="entry name" value="Tensin_phosphatase"/>
</dbReference>
<dbReference type="InterPro" id="IPR014020">
    <property type="entry name" value="Tensin_C2-dom"/>
</dbReference>
<dbReference type="SUPFAM" id="SSF52799">
    <property type="entry name" value="(Phosphotyrosine protein) phosphatases II"/>
    <property type="match status" value="1"/>
</dbReference>
<dbReference type="InterPro" id="IPR035892">
    <property type="entry name" value="C2_domain_sf"/>
</dbReference>
<dbReference type="OrthoDB" id="16692at2759"/>
<evidence type="ECO:0000259" key="3">
    <source>
        <dbReference type="PROSITE" id="PS51181"/>
    </source>
</evidence>
<gene>
    <name evidence="5" type="ORF">GSPATT00012547001</name>
</gene>
<dbReference type="PANTHER" id="PTHR12305:SF60">
    <property type="entry name" value="PHOSPHATIDYLINOSITOL 3,4,5-TRISPHOSPHATE 3-PHOSPHATASE TPTE2-RELATED"/>
    <property type="match status" value="1"/>
</dbReference>
<protein>
    <recommendedName>
        <fullName evidence="7">Phosphatidylinositol-3,4,5-trisphosphate 3-phosphatase</fullName>
    </recommendedName>
</protein>
<evidence type="ECO:0000313" key="5">
    <source>
        <dbReference type="EMBL" id="CAK77022.1"/>
    </source>
</evidence>
<feature type="domain" description="C2 tensin-type" evidence="4">
    <location>
        <begin position="189"/>
        <end position="326"/>
    </location>
</feature>
<dbReference type="InterPro" id="IPR051281">
    <property type="entry name" value="Dual-spec_lipid-protein_phosph"/>
</dbReference>
<dbReference type="SMART" id="SM01326">
    <property type="entry name" value="PTEN_C2"/>
    <property type="match status" value="1"/>
</dbReference>
<dbReference type="RefSeq" id="XP_001444419.1">
    <property type="nucleotide sequence ID" value="XM_001444382.1"/>
</dbReference>
<dbReference type="SUPFAM" id="SSF49562">
    <property type="entry name" value="C2 domain (Calcium/lipid-binding domain, CaLB)"/>
    <property type="match status" value="1"/>
</dbReference>
<feature type="domain" description="Phosphatase tensin-type" evidence="3">
    <location>
        <begin position="16"/>
        <end position="185"/>
    </location>
</feature>
<dbReference type="Gene3D" id="3.90.190.10">
    <property type="entry name" value="Protein tyrosine phosphatase superfamily"/>
    <property type="match status" value="1"/>
</dbReference>
<dbReference type="Pfam" id="PF10409">
    <property type="entry name" value="PTEN_C2"/>
    <property type="match status" value="1"/>
</dbReference>
<evidence type="ECO:0008006" key="7">
    <source>
        <dbReference type="Google" id="ProtNLM"/>
    </source>
</evidence>
<dbReference type="OMA" id="IHPPIKY"/>
<dbReference type="AlphaFoldDB" id="A0D1V5"/>
<dbReference type="GO" id="GO:0005829">
    <property type="term" value="C:cytosol"/>
    <property type="evidence" value="ECO:0000318"/>
    <property type="project" value="GO_Central"/>
</dbReference>
<feature type="domain" description="Tyrosine specific protein phosphatases" evidence="2">
    <location>
        <begin position="120"/>
        <end position="173"/>
    </location>
</feature>
<dbReference type="PANTHER" id="PTHR12305">
    <property type="entry name" value="PHOSPHATASE WITH HOMOLOGY TO TENSIN"/>
    <property type="match status" value="1"/>
</dbReference>
<dbReference type="Proteomes" id="UP000000600">
    <property type="component" value="Unassembled WGS sequence"/>
</dbReference>
<proteinExistence type="predicted"/>
<dbReference type="KEGG" id="ptm:GSPATT00012547001"/>
<dbReference type="HOGENOM" id="CLU_020105_5_3_1"/>
<dbReference type="EMBL" id="CT868252">
    <property type="protein sequence ID" value="CAK77022.1"/>
    <property type="molecule type" value="Genomic_DNA"/>
</dbReference>
<dbReference type="STRING" id="5888.A0D1V5"/>
<dbReference type="PROSITE" id="PS50056">
    <property type="entry name" value="TYR_PHOSPHATASE_2"/>
    <property type="match status" value="1"/>
</dbReference>
<organism evidence="5 6">
    <name type="scientific">Paramecium tetraurelia</name>
    <dbReference type="NCBI Taxonomy" id="5888"/>
    <lineage>
        <taxon>Eukaryota</taxon>
        <taxon>Sar</taxon>
        <taxon>Alveolata</taxon>
        <taxon>Ciliophora</taxon>
        <taxon>Intramacronucleata</taxon>
        <taxon>Oligohymenophorea</taxon>
        <taxon>Peniculida</taxon>
        <taxon>Parameciidae</taxon>
        <taxon>Paramecium</taxon>
    </lineage>
</organism>
<dbReference type="GO" id="GO:0016314">
    <property type="term" value="F:phosphatidylinositol-3,4,5-trisphosphate 3-phosphatase activity"/>
    <property type="evidence" value="ECO:0000318"/>
    <property type="project" value="GO_Central"/>
</dbReference>
<evidence type="ECO:0000313" key="6">
    <source>
        <dbReference type="Proteomes" id="UP000000600"/>
    </source>
</evidence>